<comment type="catalytic activity">
    <reaction evidence="1">
        <text>S-ubiquitinyl-[E2 ubiquitin-conjugating enzyme]-L-cysteine + [acceptor protein]-L-lysine = [E2 ubiquitin-conjugating enzyme]-L-cysteine + N(6)-ubiquitinyl-[acceptor protein]-L-lysine.</text>
        <dbReference type="EC" id="2.3.2.26"/>
    </reaction>
</comment>
<feature type="compositionally biased region" description="Polar residues" evidence="6">
    <location>
        <begin position="735"/>
        <end position="745"/>
    </location>
</feature>
<gene>
    <name evidence="8" type="ORF">VFPBJ_05678</name>
</gene>
<evidence type="ECO:0000259" key="7">
    <source>
        <dbReference type="PROSITE" id="PS50237"/>
    </source>
</evidence>
<evidence type="ECO:0000256" key="4">
    <source>
        <dbReference type="ARBA" id="ARBA00022786"/>
    </source>
</evidence>
<evidence type="ECO:0000256" key="3">
    <source>
        <dbReference type="ARBA" id="ARBA00022679"/>
    </source>
</evidence>
<sequence length="1490" mass="165258">MNIGNSPLFKDRARPVLRQTFAPHDPEARPRRGTMDSVVQFLLDRSRIDVSKIRIERATEEYGNQTLASLRRARLIGICSSCDLTVEFRLTKTGPISSTISETDVGLSFNGFCFARIRLPEVRTSFWATSVKIQGQRLQITDMTTFKAYIRSIILDDETKFQLEQGRCTVTALGVTANCDYRMDIPIRGMGGPKAKLRSLKRRGEDVTVVLTIENPSPVEVDLGNTVFELRSGVALAYAELKGPLKITRGTFDCVLHGKAKAGAVISAKMRLTGICAEEVSWCREAVPFLDLPVDQEHVATGLPSAGMASRNMNPRHGSRQPPKHDLVTRIHNSALQTPTGLAGRFDVPSSNNPNPADSSSSESDAYTSRPRTSRPQHARSMSNPFPSLFSTRKRRQDSTSRPAPDLNVDGDDAGVMAGANTGKQPRPGASAASSKDFATGNCMTCSSLVKWPKDLKVFKCTICSTINDLVPVQGDVRRNATAGRARGMSNDLPGVPISTQHSKRLVQQCLRSYLSRKLCSRSRSNSDTGSAKRPGSPTRGPQLLPSDAGRGYEKHHDRHGPPTSSSQPLSEAKYVFDEEPTLRPNPLRQNNAMPRSYSSSYPERPTLAVPPSTPSNGRREPSTSRDENPKRIFKPLEDYIVSCFSSFDCVNSSFLTQSARPAGRSGGDHSIRRKPVPREMQATQKPLPELPREASPPANIVEGLDPKMLLLGDFAENGTWWTGGQHGGGTGSTPSASRPDQVTKAITSAKSPHMNWQELESWYSSIINTAQGWFAVYEEISQDPNFQSPAELGLEALERDLLEAQAHVQRVLLKASELLLKRPGRPISDPSSLRFLLILMENPLLYSDDPVFKGILQQDRIPESVSVPASQKPSGPQTGLLSGHHSGIIKRIIGLLSNSSTNCHNQLIVWFAKYPQARFIRTKEFVSGFLTYRMLRQGNRTHRTEVDITAGLIPEMQSGRSAGAYLYDEIGSGSSKKQKESDKVTAYSDDWQVKAASRVLALLFAANNFPGMRHGDEVVASGGDVQVAAVRDGVRASGQVLPTSDFYNLMIDNADLVNDFEAWEAKRAKFCFCQYPFLLSIWAKTRILEYDARRQMQNKARDAFFDSIMTRKNVKQYLTLDVRRDCLVDDSLQAVSEVIGSGSEDIKKALRITFAGEEGIDGGGLRKEWFLLLVRDVFNPDHGMFLYDEDSQYCYFNPSSFETSDQFFLVGVVMGLAIYNSTILDVALPPFTFRKLLAAAPAHGQGASAHPKPSMKYTLEDLAEYKPRLAKGLRQLLDYDGDVEETFALDFVLDMDRYGTAVQVPLCHGGERKPVTNSNRREYVDLYVRHMLDAAVSRQFEPFKRGFYTVCGGNAFSLFRPEEIELIVRGSDEALDISSLRAVAEYDNWGTRQPDGKEPVVSWFWQSFQDATPADQRKLLLFITGSDRIPAMGAAMLPIKISCLGDDCGRYPIARTCFNMLSLWRYQSKARLEAMLWRAVRESEGFGLK</sequence>
<feature type="domain" description="HECT" evidence="7">
    <location>
        <begin position="1143"/>
        <end position="1490"/>
    </location>
</feature>
<feature type="compositionally biased region" description="Basic and acidic residues" evidence="6">
    <location>
        <begin position="618"/>
        <end position="631"/>
    </location>
</feature>
<dbReference type="Gene3D" id="3.90.1750.10">
    <property type="entry name" value="Hect, E3 ligase catalytic domains"/>
    <property type="match status" value="1"/>
</dbReference>
<evidence type="ECO:0000256" key="5">
    <source>
        <dbReference type="PROSITE-ProRule" id="PRU00104"/>
    </source>
</evidence>
<dbReference type="InterPro" id="IPR000569">
    <property type="entry name" value="HECT_dom"/>
</dbReference>
<dbReference type="EMBL" id="LSBH01000004">
    <property type="protein sequence ID" value="OAQ80093.1"/>
    <property type="molecule type" value="Genomic_DNA"/>
</dbReference>
<keyword evidence="8" id="KW-0436">Ligase</keyword>
<dbReference type="SMART" id="SM00119">
    <property type="entry name" value="HECTc"/>
    <property type="match status" value="1"/>
</dbReference>
<comment type="caution">
    <text evidence="8">The sequence shown here is derived from an EMBL/GenBank/DDBJ whole genome shotgun (WGS) entry which is preliminary data.</text>
</comment>
<dbReference type="CDD" id="cd00078">
    <property type="entry name" value="HECTc"/>
    <property type="match status" value="1"/>
</dbReference>
<feature type="region of interest" description="Disordered" evidence="6">
    <location>
        <begin position="305"/>
        <end position="325"/>
    </location>
</feature>
<dbReference type="Pfam" id="PF12505">
    <property type="entry name" value="DUF3712"/>
    <property type="match status" value="1"/>
</dbReference>
<evidence type="ECO:0000256" key="1">
    <source>
        <dbReference type="ARBA" id="ARBA00000885"/>
    </source>
</evidence>
<keyword evidence="3" id="KW-0808">Transferase</keyword>
<reference evidence="8 9" key="1">
    <citation type="submission" date="2016-01" db="EMBL/GenBank/DDBJ databases">
        <title>Biosynthesis of antibiotic leucinostatins and their inhibition on Phytophthora in bio-control Purpureocillium lilacinum.</title>
        <authorList>
            <person name="Wang G."/>
            <person name="Liu Z."/>
            <person name="Lin R."/>
            <person name="Li E."/>
            <person name="Mao Z."/>
            <person name="Ling J."/>
            <person name="Yin W."/>
            <person name="Xie B."/>
        </authorList>
    </citation>
    <scope>NUCLEOTIDE SEQUENCE [LARGE SCALE GENOMIC DNA]</scope>
    <source>
        <strain evidence="8">PLBJ-1</strain>
    </source>
</reference>
<dbReference type="InterPro" id="IPR022185">
    <property type="entry name" value="DUF3712"/>
</dbReference>
<accession>A0A179GRZ9</accession>
<dbReference type="Proteomes" id="UP000078240">
    <property type="component" value="Unassembled WGS sequence"/>
</dbReference>
<dbReference type="PROSITE" id="PS50237">
    <property type="entry name" value="HECT"/>
    <property type="match status" value="1"/>
</dbReference>
<proteinExistence type="predicted"/>
<feature type="compositionally biased region" description="Polar residues" evidence="6">
    <location>
        <begin position="379"/>
        <end position="391"/>
    </location>
</feature>
<dbReference type="PANTHER" id="PTHR45700">
    <property type="entry name" value="UBIQUITIN-PROTEIN LIGASE E3C"/>
    <property type="match status" value="1"/>
</dbReference>
<evidence type="ECO:0000313" key="9">
    <source>
        <dbReference type="Proteomes" id="UP000078240"/>
    </source>
</evidence>
<feature type="region of interest" description="Disordered" evidence="6">
    <location>
        <begin position="721"/>
        <end position="745"/>
    </location>
</feature>
<dbReference type="Gene3D" id="3.30.2160.10">
    <property type="entry name" value="Hect, E3 ligase catalytic domain"/>
    <property type="match status" value="1"/>
</dbReference>
<evidence type="ECO:0000313" key="8">
    <source>
        <dbReference type="EMBL" id="OAQ80093.1"/>
    </source>
</evidence>
<feature type="region of interest" description="Disordered" evidence="6">
    <location>
        <begin position="340"/>
        <end position="437"/>
    </location>
</feature>
<dbReference type="PANTHER" id="PTHR45700:SF8">
    <property type="entry name" value="HECT-TYPE E3 UBIQUITIN TRANSFERASE"/>
    <property type="match status" value="1"/>
</dbReference>
<evidence type="ECO:0000256" key="6">
    <source>
        <dbReference type="SAM" id="MobiDB-lite"/>
    </source>
</evidence>
<dbReference type="EC" id="2.3.2.26" evidence="2"/>
<dbReference type="Pfam" id="PF00632">
    <property type="entry name" value="HECT"/>
    <property type="match status" value="1"/>
</dbReference>
<dbReference type="GO" id="GO:0000209">
    <property type="term" value="P:protein polyubiquitination"/>
    <property type="evidence" value="ECO:0007669"/>
    <property type="project" value="InterPro"/>
</dbReference>
<dbReference type="Gene3D" id="3.30.2410.10">
    <property type="entry name" value="Hect, E3 ligase catalytic domain"/>
    <property type="match status" value="1"/>
</dbReference>
<keyword evidence="4 5" id="KW-0833">Ubl conjugation pathway</keyword>
<dbReference type="InterPro" id="IPR044611">
    <property type="entry name" value="E3A/B/C-like"/>
</dbReference>
<feature type="active site" description="Glycyl thioester intermediate" evidence="5">
    <location>
        <position position="1458"/>
    </location>
</feature>
<feature type="region of interest" description="Disordered" evidence="6">
    <location>
        <begin position="658"/>
        <end position="696"/>
    </location>
</feature>
<dbReference type="InterPro" id="IPR035983">
    <property type="entry name" value="Hect_E3_ubiquitin_ligase"/>
</dbReference>
<protein>
    <recommendedName>
        <fullName evidence="2">HECT-type E3 ubiquitin transferase</fullName>
        <ecNumber evidence="2">2.3.2.26</ecNumber>
    </recommendedName>
</protein>
<feature type="region of interest" description="Disordered" evidence="6">
    <location>
        <begin position="521"/>
        <end position="631"/>
    </location>
</feature>
<evidence type="ECO:0000256" key="2">
    <source>
        <dbReference type="ARBA" id="ARBA00012485"/>
    </source>
</evidence>
<dbReference type="SUPFAM" id="SSF56204">
    <property type="entry name" value="Hect, E3 ligase catalytic domain"/>
    <property type="match status" value="1"/>
</dbReference>
<feature type="compositionally biased region" description="Low complexity" evidence="6">
    <location>
        <begin position="347"/>
        <end position="365"/>
    </location>
</feature>
<dbReference type="GO" id="GO:0016874">
    <property type="term" value="F:ligase activity"/>
    <property type="evidence" value="ECO:0007669"/>
    <property type="project" value="UniProtKB-KW"/>
</dbReference>
<organism evidence="8 9">
    <name type="scientific">Purpureocillium lilacinum</name>
    <name type="common">Paecilomyces lilacinus</name>
    <dbReference type="NCBI Taxonomy" id="33203"/>
    <lineage>
        <taxon>Eukaryota</taxon>
        <taxon>Fungi</taxon>
        <taxon>Dikarya</taxon>
        <taxon>Ascomycota</taxon>
        <taxon>Pezizomycotina</taxon>
        <taxon>Sordariomycetes</taxon>
        <taxon>Hypocreomycetidae</taxon>
        <taxon>Hypocreales</taxon>
        <taxon>Ophiocordycipitaceae</taxon>
        <taxon>Purpureocillium</taxon>
    </lineage>
</organism>
<name>A0A179GRZ9_PURLI</name>
<dbReference type="GO" id="GO:0061630">
    <property type="term" value="F:ubiquitin protein ligase activity"/>
    <property type="evidence" value="ECO:0007669"/>
    <property type="project" value="UniProtKB-EC"/>
</dbReference>